<organism evidence="2">
    <name type="scientific">Anguilla anguilla</name>
    <name type="common">European freshwater eel</name>
    <name type="synonym">Muraena anguilla</name>
    <dbReference type="NCBI Taxonomy" id="7936"/>
    <lineage>
        <taxon>Eukaryota</taxon>
        <taxon>Metazoa</taxon>
        <taxon>Chordata</taxon>
        <taxon>Craniata</taxon>
        <taxon>Vertebrata</taxon>
        <taxon>Euteleostomi</taxon>
        <taxon>Actinopterygii</taxon>
        <taxon>Neopterygii</taxon>
        <taxon>Teleostei</taxon>
        <taxon>Anguilliformes</taxon>
        <taxon>Anguillidae</taxon>
        <taxon>Anguilla</taxon>
    </lineage>
</organism>
<evidence type="ECO:0000256" key="1">
    <source>
        <dbReference type="SAM" id="Phobius"/>
    </source>
</evidence>
<reference evidence="2" key="2">
    <citation type="journal article" date="2015" name="Fish Shellfish Immunol.">
        <title>Early steps in the European eel (Anguilla anguilla)-Vibrio vulnificus interaction in the gills: Role of the RtxA13 toxin.</title>
        <authorList>
            <person name="Callol A."/>
            <person name="Pajuelo D."/>
            <person name="Ebbesson L."/>
            <person name="Teles M."/>
            <person name="MacKenzie S."/>
            <person name="Amaro C."/>
        </authorList>
    </citation>
    <scope>NUCLEOTIDE SEQUENCE</scope>
</reference>
<feature type="transmembrane region" description="Helical" evidence="1">
    <location>
        <begin position="7"/>
        <end position="29"/>
    </location>
</feature>
<dbReference type="EMBL" id="GBXM01073592">
    <property type="protein sequence ID" value="JAH34985.1"/>
    <property type="molecule type" value="Transcribed_RNA"/>
</dbReference>
<name>A0A0E9S2U2_ANGAN</name>
<protein>
    <submittedName>
        <fullName evidence="2">Uncharacterized protein</fullName>
    </submittedName>
</protein>
<sequence>MSLLRSAFLYISLSYIRKLALCLSAVLIFNCTCYPVI</sequence>
<keyword evidence="1" id="KW-1133">Transmembrane helix</keyword>
<keyword evidence="1" id="KW-0472">Membrane</keyword>
<accession>A0A0E9S2U2</accession>
<dbReference type="AlphaFoldDB" id="A0A0E9S2U2"/>
<proteinExistence type="predicted"/>
<keyword evidence="1" id="KW-0812">Transmembrane</keyword>
<evidence type="ECO:0000313" key="2">
    <source>
        <dbReference type="EMBL" id="JAH34985.1"/>
    </source>
</evidence>
<reference evidence="2" key="1">
    <citation type="submission" date="2014-11" db="EMBL/GenBank/DDBJ databases">
        <authorList>
            <person name="Amaro Gonzalez C."/>
        </authorList>
    </citation>
    <scope>NUCLEOTIDE SEQUENCE</scope>
</reference>